<dbReference type="SMART" id="SM00382">
    <property type="entry name" value="AAA"/>
    <property type="match status" value="1"/>
</dbReference>
<dbReference type="Gene3D" id="3.40.50.300">
    <property type="entry name" value="P-loop containing nucleotide triphosphate hydrolases"/>
    <property type="match status" value="1"/>
</dbReference>
<evidence type="ECO:0000313" key="7">
    <source>
        <dbReference type="EMBL" id="AEW05011.1"/>
    </source>
</evidence>
<dbReference type="STRING" id="679936.Sulac_1514"/>
<dbReference type="InterPro" id="IPR003439">
    <property type="entry name" value="ABC_transporter-like_ATP-bd"/>
</dbReference>
<organism evidence="7 8">
    <name type="scientific">Sulfobacillus acidophilus (strain ATCC 700253 / DSM 10332 / NAL)</name>
    <dbReference type="NCBI Taxonomy" id="679936"/>
    <lineage>
        <taxon>Bacteria</taxon>
        <taxon>Bacillati</taxon>
        <taxon>Bacillota</taxon>
        <taxon>Clostridia</taxon>
        <taxon>Eubacteriales</taxon>
        <taxon>Clostridiales Family XVII. Incertae Sedis</taxon>
        <taxon>Sulfobacillus</taxon>
    </lineage>
</organism>
<feature type="domain" description="ABC transporter" evidence="6">
    <location>
        <begin position="12"/>
        <end position="239"/>
    </location>
</feature>
<dbReference type="CDD" id="cd03230">
    <property type="entry name" value="ABC_DR_subfamily_A"/>
    <property type="match status" value="1"/>
</dbReference>
<evidence type="ECO:0000256" key="5">
    <source>
        <dbReference type="ARBA" id="ARBA00022840"/>
    </source>
</evidence>
<proteinExistence type="inferred from homology"/>
<comment type="similarity">
    <text evidence="1">Belongs to the ABC transporter superfamily.</text>
</comment>
<dbReference type="NCBIfam" id="TIGR01189">
    <property type="entry name" value="ccmA"/>
    <property type="match status" value="1"/>
</dbReference>
<keyword evidence="4" id="KW-0201">Cytochrome c-type biogenesis</keyword>
<evidence type="ECO:0000313" key="8">
    <source>
        <dbReference type="Proteomes" id="UP000005439"/>
    </source>
</evidence>
<keyword evidence="8" id="KW-1185">Reference proteome</keyword>
<evidence type="ECO:0000256" key="1">
    <source>
        <dbReference type="ARBA" id="ARBA00005417"/>
    </source>
</evidence>
<evidence type="ECO:0000256" key="4">
    <source>
        <dbReference type="ARBA" id="ARBA00022748"/>
    </source>
</evidence>
<dbReference type="PATRIC" id="fig|679936.5.peg.1580"/>
<dbReference type="GO" id="GO:0005524">
    <property type="term" value="F:ATP binding"/>
    <property type="evidence" value="ECO:0007669"/>
    <property type="project" value="UniProtKB-KW"/>
</dbReference>
<gene>
    <name evidence="7" type="ordered locus">Sulac_1514</name>
</gene>
<evidence type="ECO:0000259" key="6">
    <source>
        <dbReference type="PROSITE" id="PS50893"/>
    </source>
</evidence>
<dbReference type="EC" id="3.6.3.41" evidence="7"/>
<reference evidence="8" key="1">
    <citation type="submission" date="2011-12" db="EMBL/GenBank/DDBJ databases">
        <title>The complete genome of chromosome of Sulfobacillus acidophilus DSM 10332.</title>
        <authorList>
            <person name="Lucas S."/>
            <person name="Han J."/>
            <person name="Lapidus A."/>
            <person name="Bruce D."/>
            <person name="Goodwin L."/>
            <person name="Pitluck S."/>
            <person name="Peters L."/>
            <person name="Kyrpides N."/>
            <person name="Mavromatis K."/>
            <person name="Ivanova N."/>
            <person name="Mikhailova N."/>
            <person name="Chertkov O."/>
            <person name="Saunders E."/>
            <person name="Detter J.C."/>
            <person name="Tapia R."/>
            <person name="Han C."/>
            <person name="Land M."/>
            <person name="Hauser L."/>
            <person name="Markowitz V."/>
            <person name="Cheng J.-F."/>
            <person name="Hugenholtz P."/>
            <person name="Woyke T."/>
            <person name="Wu D."/>
            <person name="Pukall R."/>
            <person name="Gehrich-Schroeter G."/>
            <person name="Schneider S."/>
            <person name="Klenk H.-P."/>
            <person name="Eisen J.A."/>
        </authorList>
    </citation>
    <scope>NUCLEOTIDE SEQUENCE [LARGE SCALE GENOMIC DNA]</scope>
    <source>
        <strain evidence="8">ATCC 700253 / DSM 10332 / NAL</strain>
    </source>
</reference>
<keyword evidence="5" id="KW-0067">ATP-binding</keyword>
<dbReference type="AlphaFoldDB" id="G8TXQ5"/>
<dbReference type="GO" id="GO:0022857">
    <property type="term" value="F:transmembrane transporter activity"/>
    <property type="evidence" value="ECO:0007669"/>
    <property type="project" value="InterPro"/>
</dbReference>
<keyword evidence="2" id="KW-0813">Transport</keyword>
<keyword evidence="7" id="KW-0378">Hydrolase</keyword>
<sequence length="251" mass="27517">MDKRLGSRSPVIRAVHLAKTLGTATVLQDVSFELGPGAALAILGPNGAGKTTLLKVLAGVWAPNGGELWRFGQLLPDGGHPDPRIGYLGHQSLLYPSLTLLENLRFYGRLWGIPRLSETIESVVDQVGLGWSLDDPVRTFSRGMLQRAAIARVLLTAPELVLLDEPYTGLDLPSRHVLDGWIRTFRSQGGTVLMITHHPDEAYRLVDAVAILHTGRFIWWSPTQEMPLEQLLTVYQRLVAPGGYSPSVNFG</sequence>
<evidence type="ECO:0000256" key="3">
    <source>
        <dbReference type="ARBA" id="ARBA00022741"/>
    </source>
</evidence>
<dbReference type="KEGG" id="sap:Sulac_1514"/>
<keyword evidence="3" id="KW-0547">Nucleotide-binding</keyword>
<evidence type="ECO:0000256" key="2">
    <source>
        <dbReference type="ARBA" id="ARBA00022448"/>
    </source>
</evidence>
<dbReference type="InterPro" id="IPR027417">
    <property type="entry name" value="P-loop_NTPase"/>
</dbReference>
<dbReference type="GO" id="GO:0017004">
    <property type="term" value="P:cytochrome complex assembly"/>
    <property type="evidence" value="ECO:0007669"/>
    <property type="project" value="UniProtKB-KW"/>
</dbReference>
<dbReference type="Pfam" id="PF00005">
    <property type="entry name" value="ABC_tran"/>
    <property type="match status" value="1"/>
</dbReference>
<dbReference type="PROSITE" id="PS50893">
    <property type="entry name" value="ABC_TRANSPORTER_2"/>
    <property type="match status" value="1"/>
</dbReference>
<dbReference type="GO" id="GO:0016887">
    <property type="term" value="F:ATP hydrolysis activity"/>
    <property type="evidence" value="ECO:0007669"/>
    <property type="project" value="InterPro"/>
</dbReference>
<dbReference type="Proteomes" id="UP000005439">
    <property type="component" value="Chromosome"/>
</dbReference>
<dbReference type="InterPro" id="IPR003593">
    <property type="entry name" value="AAA+_ATPase"/>
</dbReference>
<dbReference type="HOGENOM" id="CLU_000604_1_2_9"/>
<dbReference type="InterPro" id="IPR005895">
    <property type="entry name" value="ABC_transptr_haem_export_CcmA"/>
</dbReference>
<dbReference type="PANTHER" id="PTHR43335">
    <property type="entry name" value="ABC TRANSPORTER, ATP-BINDING PROTEIN"/>
    <property type="match status" value="1"/>
</dbReference>
<reference evidence="7 8" key="2">
    <citation type="journal article" date="2012" name="Stand. Genomic Sci.">
        <title>Complete genome sequence of the moderately thermophilic mineral-sulfide-oxidizing firmicute Sulfobacillus acidophilus type strain (NAL(T)).</title>
        <authorList>
            <person name="Anderson I."/>
            <person name="Chertkov O."/>
            <person name="Chen A."/>
            <person name="Saunders E."/>
            <person name="Lapidus A."/>
            <person name="Nolan M."/>
            <person name="Lucas S."/>
            <person name="Hammon N."/>
            <person name="Deshpande S."/>
            <person name="Cheng J.F."/>
            <person name="Han C."/>
            <person name="Tapia R."/>
            <person name="Goodwin L.A."/>
            <person name="Pitluck S."/>
            <person name="Liolios K."/>
            <person name="Pagani I."/>
            <person name="Ivanova N."/>
            <person name="Mikhailova N."/>
            <person name="Pati A."/>
            <person name="Palaniappan K."/>
            <person name="Land M."/>
            <person name="Pan C."/>
            <person name="Rohde M."/>
            <person name="Pukall R."/>
            <person name="Goker M."/>
            <person name="Detter J.C."/>
            <person name="Woyke T."/>
            <person name="Bristow J."/>
            <person name="Eisen J.A."/>
            <person name="Markowitz V."/>
            <person name="Hugenholtz P."/>
            <person name="Kyrpides N.C."/>
            <person name="Klenk H.P."/>
            <person name="Mavromatis K."/>
        </authorList>
    </citation>
    <scope>NUCLEOTIDE SEQUENCE [LARGE SCALE GENOMIC DNA]</scope>
    <source>
        <strain evidence="8">ATCC 700253 / DSM 10332 / NAL</strain>
    </source>
</reference>
<dbReference type="EMBL" id="CP003179">
    <property type="protein sequence ID" value="AEW05011.1"/>
    <property type="molecule type" value="Genomic_DNA"/>
</dbReference>
<protein>
    <submittedName>
        <fullName evidence="7">Heme exporter protein CcmA</fullName>
        <ecNumber evidence="7">3.6.3.41</ecNumber>
    </submittedName>
</protein>
<name>G8TXQ5_SULAD</name>
<dbReference type="SUPFAM" id="SSF52540">
    <property type="entry name" value="P-loop containing nucleoside triphosphate hydrolases"/>
    <property type="match status" value="1"/>
</dbReference>
<dbReference type="PANTHER" id="PTHR43335:SF11">
    <property type="entry name" value="ABC TRANSPORTER RELATED"/>
    <property type="match status" value="1"/>
</dbReference>
<accession>G8TXQ5</accession>